<proteinExistence type="predicted"/>
<evidence type="ECO:0000313" key="3">
    <source>
        <dbReference type="Proteomes" id="UP000070299"/>
    </source>
</evidence>
<feature type="transmembrane region" description="Helical" evidence="1">
    <location>
        <begin position="126"/>
        <end position="147"/>
    </location>
</feature>
<sequence length="211" mass="24840">MTFFEELQKQRWDDHRYYHHNRINQFLHLLSAMSFLASYILVFYYPAAAALVGWLLAMVLRQTGHFFFEPKSYDEVNKATHQYKESVKVGYNLSRKVVLLSIWALVPVVLFFKPDFFGAFTPASTFTGFINNMAIIWLYVGLGAIAFRTIHLFKLMGVQSGLVWMSKIITDPFHDIKIYHKSPYYIMKGEMYDHMNDWYEEASFENQPVKS</sequence>
<dbReference type="EMBL" id="LSNE01000007">
    <property type="protein sequence ID" value="KXI28086.1"/>
    <property type="molecule type" value="Genomic_DNA"/>
</dbReference>
<keyword evidence="3" id="KW-1185">Reference proteome</keyword>
<organism evidence="2 3">
    <name type="scientific">Paraglaciecola hydrolytica</name>
    <dbReference type="NCBI Taxonomy" id="1799789"/>
    <lineage>
        <taxon>Bacteria</taxon>
        <taxon>Pseudomonadati</taxon>
        <taxon>Pseudomonadota</taxon>
        <taxon>Gammaproteobacteria</taxon>
        <taxon>Alteromonadales</taxon>
        <taxon>Alteromonadaceae</taxon>
        <taxon>Paraglaciecola</taxon>
    </lineage>
</organism>
<keyword evidence="1" id="KW-0472">Membrane</keyword>
<dbReference type="STRING" id="1799789.AX660_17010"/>
<keyword evidence="1" id="KW-1133">Transmembrane helix</keyword>
<reference evidence="3" key="1">
    <citation type="submission" date="2016-02" db="EMBL/GenBank/DDBJ databases">
        <authorList>
            <person name="Schultz-Johansen M."/>
            <person name="Glaring M.A."/>
            <person name="Bech P.K."/>
            <person name="Stougaard P."/>
        </authorList>
    </citation>
    <scope>NUCLEOTIDE SEQUENCE [LARGE SCALE GENOMIC DNA]</scope>
    <source>
        <strain evidence="3">S66</strain>
    </source>
</reference>
<dbReference type="RefSeq" id="WP_068378068.1">
    <property type="nucleotide sequence ID" value="NZ_LSNE01000007.1"/>
</dbReference>
<feature type="transmembrane region" description="Helical" evidence="1">
    <location>
        <begin position="97"/>
        <end position="114"/>
    </location>
</feature>
<protein>
    <recommendedName>
        <fullName evidence="4">DUF962 domain-containing protein</fullName>
    </recommendedName>
</protein>
<evidence type="ECO:0008006" key="4">
    <source>
        <dbReference type="Google" id="ProtNLM"/>
    </source>
</evidence>
<evidence type="ECO:0000256" key="1">
    <source>
        <dbReference type="SAM" id="Phobius"/>
    </source>
</evidence>
<comment type="caution">
    <text evidence="2">The sequence shown here is derived from an EMBL/GenBank/DDBJ whole genome shotgun (WGS) entry which is preliminary data.</text>
</comment>
<dbReference type="Proteomes" id="UP000070299">
    <property type="component" value="Unassembled WGS sequence"/>
</dbReference>
<accession>A0A135ZYM4</accession>
<keyword evidence="1" id="KW-0812">Transmembrane</keyword>
<name>A0A135ZYM4_9ALTE</name>
<dbReference type="OrthoDB" id="6194379at2"/>
<evidence type="ECO:0000313" key="2">
    <source>
        <dbReference type="EMBL" id="KXI28086.1"/>
    </source>
</evidence>
<dbReference type="AlphaFoldDB" id="A0A135ZYM4"/>
<gene>
    <name evidence="2" type="ORF">AX660_17010</name>
</gene>